<evidence type="ECO:0000313" key="2">
    <source>
        <dbReference type="Proteomes" id="UP001429357"/>
    </source>
</evidence>
<proteinExistence type="predicted"/>
<dbReference type="InterPro" id="IPR007487">
    <property type="entry name" value="ABC_transpt-TYRBP-like"/>
</dbReference>
<dbReference type="InterPro" id="IPR028082">
    <property type="entry name" value="Peripla_BP_I"/>
</dbReference>
<dbReference type="Gene3D" id="3.40.50.2300">
    <property type="match status" value="2"/>
</dbReference>
<gene>
    <name evidence="1" type="ORF">BAU18_001534</name>
</gene>
<dbReference type="CDD" id="cd06325">
    <property type="entry name" value="PBP1_ABC_unchar_transporter"/>
    <property type="match status" value="1"/>
</dbReference>
<keyword evidence="2" id="KW-1185">Reference proteome</keyword>
<organism evidence="1 2">
    <name type="scientific">Enterococcus diestrammenae</name>
    <dbReference type="NCBI Taxonomy" id="1155073"/>
    <lineage>
        <taxon>Bacteria</taxon>
        <taxon>Bacillati</taxon>
        <taxon>Bacillota</taxon>
        <taxon>Bacilli</taxon>
        <taxon>Lactobacillales</taxon>
        <taxon>Enterococcaceae</taxon>
        <taxon>Enterococcus</taxon>
    </lineage>
</organism>
<dbReference type="EMBL" id="MAEI02000001">
    <property type="protein sequence ID" value="MEO1781941.1"/>
    <property type="molecule type" value="Genomic_DNA"/>
</dbReference>
<dbReference type="NCBIfam" id="NF041285">
    <property type="entry name" value="ABC_SBP_TrpX"/>
    <property type="match status" value="1"/>
</dbReference>
<name>A0ABV0F5Q2_9ENTE</name>
<evidence type="ECO:0000313" key="1">
    <source>
        <dbReference type="EMBL" id="MEO1781941.1"/>
    </source>
</evidence>
<comment type="caution">
    <text evidence="1">The sequence shown here is derived from an EMBL/GenBank/DDBJ whole genome shotgun (WGS) entry which is preliminary data.</text>
</comment>
<reference evidence="2" key="1">
    <citation type="submission" date="2016-06" db="EMBL/GenBank/DDBJ databases">
        <title>Four novel species of enterococci isolated from chicken manure.</title>
        <authorList>
            <person name="Van Tyne D."/>
        </authorList>
    </citation>
    <scope>NUCLEOTIDE SEQUENCE [LARGE SCALE GENOMIC DNA]</scope>
    <source>
        <strain evidence="2">JM9A</strain>
    </source>
</reference>
<dbReference type="Proteomes" id="UP001429357">
    <property type="component" value="Unassembled WGS sequence"/>
</dbReference>
<dbReference type="Pfam" id="PF04392">
    <property type="entry name" value="ABC_sub_bind"/>
    <property type="match status" value="1"/>
</dbReference>
<reference evidence="1 2" key="2">
    <citation type="submission" date="2024-02" db="EMBL/GenBank/DDBJ databases">
        <title>The Genome Sequence of Enterococcus diestrammenae JM9A.</title>
        <authorList>
            <person name="Earl A."/>
            <person name="Manson A."/>
            <person name="Gilmore M."/>
            <person name="Sanders J."/>
            <person name="Shea T."/>
            <person name="Howe W."/>
            <person name="Livny J."/>
            <person name="Cuomo C."/>
            <person name="Neafsey D."/>
            <person name="Birren B."/>
        </authorList>
    </citation>
    <scope>NUCLEOTIDE SEQUENCE [LARGE SCALE GENOMIC DNA]</scope>
    <source>
        <strain evidence="1 2">JM9A</strain>
    </source>
</reference>
<dbReference type="RefSeq" id="WP_161869233.1">
    <property type="nucleotide sequence ID" value="NZ_MAEI02000001.1"/>
</dbReference>
<dbReference type="PANTHER" id="PTHR35271">
    <property type="entry name" value="ABC TRANSPORTER, SUBSTRATE-BINDING LIPOPROTEIN-RELATED"/>
    <property type="match status" value="1"/>
</dbReference>
<accession>A0ABV0F5Q2</accession>
<dbReference type="InterPro" id="IPR047776">
    <property type="entry name" value="ABC_SBP_TrpX-like"/>
</dbReference>
<sequence>MKNKGLLATVAVLVLVLVGYGLFQGGKNAGKASENASSSETAADKHYSVGVLQLMSHPALDQIYEGIKEGLAAEGLEEGKNLTLHFQNGQGDQSKLNTMSQQLIKDKSEVLVGIATPAAQALDNNVKNKDIPIVLGAVTDPKGADLVASNEAPGANITGVSDQPPVEEIIELAHKLLPEAKKVGMLYASSEANSKFQIEKASEKAKELGLEVVNKPVSSTNEVAQTVQILAKEVDFVFIPLDNTIANAMETVAQEAEKQQLPIFPSVETMVEQGGVATIGISQKELGVQTGKMAAQIAKGEADPATTAIYTFAKGETIINRQLAETLGIQLTDELTKEARFTD</sequence>
<dbReference type="PANTHER" id="PTHR35271:SF1">
    <property type="entry name" value="ABC TRANSPORTER, SUBSTRATE-BINDING LIPOPROTEIN"/>
    <property type="match status" value="1"/>
</dbReference>
<evidence type="ECO:0008006" key="3">
    <source>
        <dbReference type="Google" id="ProtNLM"/>
    </source>
</evidence>
<protein>
    <recommendedName>
        <fullName evidence="3">ABC transporter substrate-binding protein</fullName>
    </recommendedName>
</protein>
<dbReference type="SUPFAM" id="SSF53822">
    <property type="entry name" value="Periplasmic binding protein-like I"/>
    <property type="match status" value="1"/>
</dbReference>